<gene>
    <name evidence="1" type="ORF">OICFNHDK_3297</name>
</gene>
<dbReference type="RefSeq" id="WP_192214838.1">
    <property type="nucleotide sequence ID" value="NZ_BPQF01000016.1"/>
</dbReference>
<evidence type="ECO:0000313" key="2">
    <source>
        <dbReference type="Proteomes" id="UP001055307"/>
    </source>
</evidence>
<dbReference type="AlphaFoldDB" id="A0AAV4Z9X2"/>
<name>A0AAV4Z9X2_9HYPH</name>
<proteinExistence type="predicted"/>
<protein>
    <recommendedName>
        <fullName evidence="3">LysR substrate-binding domain-containing protein</fullName>
    </recommendedName>
</protein>
<reference evidence="1" key="1">
    <citation type="journal article" date="2016" name="Front. Microbiol.">
        <title>Genome Sequence of the Piezophilic, Mesophilic Sulfate-Reducing Bacterium Desulfovibrio indicus J2T.</title>
        <authorList>
            <person name="Cao J."/>
            <person name="Maignien L."/>
            <person name="Shao Z."/>
            <person name="Alain K."/>
            <person name="Jebbar M."/>
        </authorList>
    </citation>
    <scope>NUCLEOTIDE SEQUENCE</scope>
    <source>
        <strain evidence="1">DSM 21893</strain>
    </source>
</reference>
<comment type="caution">
    <text evidence="1">The sequence shown here is derived from an EMBL/GenBank/DDBJ whole genome shotgun (WGS) entry which is preliminary data.</text>
</comment>
<dbReference type="InterPro" id="IPR021341">
    <property type="entry name" value="DUF2958"/>
</dbReference>
<dbReference type="EMBL" id="BPQF01000016">
    <property type="protein sequence ID" value="GJD40821.1"/>
    <property type="molecule type" value="Genomic_DNA"/>
</dbReference>
<keyword evidence="2" id="KW-1185">Reference proteome</keyword>
<reference evidence="1" key="2">
    <citation type="submission" date="2021-08" db="EMBL/GenBank/DDBJ databases">
        <authorList>
            <person name="Tani A."/>
            <person name="Ola A."/>
            <person name="Ogura Y."/>
            <person name="Katsura K."/>
            <person name="Hayashi T."/>
        </authorList>
    </citation>
    <scope>NUCLEOTIDE SEQUENCE</scope>
    <source>
        <strain evidence="1">DSM 21893</strain>
    </source>
</reference>
<evidence type="ECO:0000313" key="1">
    <source>
        <dbReference type="EMBL" id="GJD40821.1"/>
    </source>
</evidence>
<dbReference type="Proteomes" id="UP001055307">
    <property type="component" value="Unassembled WGS sequence"/>
</dbReference>
<evidence type="ECO:0008006" key="3">
    <source>
        <dbReference type="Google" id="ProtNLM"/>
    </source>
</evidence>
<organism evidence="1 2">
    <name type="scientific">Methylobacterium bullatum</name>
    <dbReference type="NCBI Taxonomy" id="570505"/>
    <lineage>
        <taxon>Bacteria</taxon>
        <taxon>Pseudomonadati</taxon>
        <taxon>Pseudomonadota</taxon>
        <taxon>Alphaproteobacteria</taxon>
        <taxon>Hyphomicrobiales</taxon>
        <taxon>Methylobacteriaceae</taxon>
        <taxon>Methylobacterium</taxon>
    </lineage>
</organism>
<dbReference type="Pfam" id="PF11171">
    <property type="entry name" value="DUF2958"/>
    <property type="match status" value="1"/>
</dbReference>
<sequence>MYRWPAPTRGLGYPELGFVPLSELQNVRRKLGLPVECNLWSEAKGPLFAFAAVAHRTEHIVELMAAA</sequence>
<accession>A0AAV4Z9X2</accession>